<reference evidence="3" key="1">
    <citation type="submission" date="2014-09" db="EMBL/GenBank/DDBJ databases">
        <authorList>
            <person name="Sharma Rahul"/>
            <person name="Thines Marco"/>
        </authorList>
    </citation>
    <scope>NUCLEOTIDE SEQUENCE [LARGE SCALE GENOMIC DNA]</scope>
</reference>
<dbReference type="GeneID" id="36395481"/>
<dbReference type="RefSeq" id="XP_024572476.1">
    <property type="nucleotide sequence ID" value="XM_024716146.1"/>
</dbReference>
<dbReference type="AlphaFoldDB" id="A0A0N7L3K2"/>
<evidence type="ECO:0000256" key="1">
    <source>
        <dbReference type="SAM" id="SignalP"/>
    </source>
</evidence>
<dbReference type="OrthoDB" id="127024at2759"/>
<feature type="chain" id="PRO_5006015036" description="RxLR-like protein" evidence="1">
    <location>
        <begin position="23"/>
        <end position="292"/>
    </location>
</feature>
<evidence type="ECO:0000313" key="3">
    <source>
        <dbReference type="Proteomes" id="UP000054928"/>
    </source>
</evidence>
<dbReference type="OMA" id="NIYACAP"/>
<organism evidence="2 3">
    <name type="scientific">Plasmopara halstedii</name>
    <name type="common">Downy mildew of sunflower</name>
    <dbReference type="NCBI Taxonomy" id="4781"/>
    <lineage>
        <taxon>Eukaryota</taxon>
        <taxon>Sar</taxon>
        <taxon>Stramenopiles</taxon>
        <taxon>Oomycota</taxon>
        <taxon>Peronosporomycetes</taxon>
        <taxon>Peronosporales</taxon>
        <taxon>Peronosporaceae</taxon>
        <taxon>Plasmopara</taxon>
    </lineage>
</organism>
<feature type="signal peptide" evidence="1">
    <location>
        <begin position="1"/>
        <end position="22"/>
    </location>
</feature>
<protein>
    <recommendedName>
        <fullName evidence="4">RxLR-like protein</fullName>
    </recommendedName>
</protein>
<sequence>MVPVIILAAIGTLVSLCGSIAASKDSCVQIDFTTQEEEFADFNTMIRSPKTKKFLTSVVGSYDPLVRENVVMDNISYDFMAQSLTLWPVIDSMRVTGLSSILPHFINVNTSNSVTMGLASSSQVTVDATVNVQVEPMGMSLTVHLQCDLDRPKMILGAEVNMLACATGVPVSQCSNVTVSNLQSQFAKATTKKQYVSLMKEVLMKFESASVTAFLLDFRSISGLTVEYSSPDIMTKSLLHFLPSFTDAVIDKKSDMYRTWMSKLSASAPAVLNAMIIKSLAPLFGGTCLSDD</sequence>
<dbReference type="Proteomes" id="UP000054928">
    <property type="component" value="Unassembled WGS sequence"/>
</dbReference>
<evidence type="ECO:0008006" key="4">
    <source>
        <dbReference type="Google" id="ProtNLM"/>
    </source>
</evidence>
<keyword evidence="1" id="KW-0732">Signal</keyword>
<keyword evidence="3" id="KW-1185">Reference proteome</keyword>
<evidence type="ECO:0000313" key="2">
    <source>
        <dbReference type="EMBL" id="CEG36107.1"/>
    </source>
</evidence>
<dbReference type="EMBL" id="CCYD01000109">
    <property type="protein sequence ID" value="CEG36107.1"/>
    <property type="molecule type" value="Genomic_DNA"/>
</dbReference>
<accession>A0A0N7L3K2</accession>
<proteinExistence type="predicted"/>
<name>A0A0N7L3K2_PLAHL</name>